<gene>
    <name evidence="2" type="primary">WBGene00277769</name>
</gene>
<reference evidence="3" key="1">
    <citation type="journal article" date="2008" name="Nat. Genet.">
        <title>The Pristionchus pacificus genome provides a unique perspective on nematode lifestyle and parasitism.</title>
        <authorList>
            <person name="Dieterich C."/>
            <person name="Clifton S.W."/>
            <person name="Schuster L.N."/>
            <person name="Chinwalla A."/>
            <person name="Delehaunty K."/>
            <person name="Dinkelacker I."/>
            <person name="Fulton L."/>
            <person name="Fulton R."/>
            <person name="Godfrey J."/>
            <person name="Minx P."/>
            <person name="Mitreva M."/>
            <person name="Roeseler W."/>
            <person name="Tian H."/>
            <person name="Witte H."/>
            <person name="Yang S.P."/>
            <person name="Wilson R.K."/>
            <person name="Sommer R.J."/>
        </authorList>
    </citation>
    <scope>NUCLEOTIDE SEQUENCE [LARGE SCALE GENOMIC DNA]</scope>
    <source>
        <strain evidence="3">PS312</strain>
    </source>
</reference>
<organism evidence="2 3">
    <name type="scientific">Pristionchus pacificus</name>
    <name type="common">Parasitic nematode worm</name>
    <dbReference type="NCBI Taxonomy" id="54126"/>
    <lineage>
        <taxon>Eukaryota</taxon>
        <taxon>Metazoa</taxon>
        <taxon>Ecdysozoa</taxon>
        <taxon>Nematoda</taxon>
        <taxon>Chromadorea</taxon>
        <taxon>Rhabditida</taxon>
        <taxon>Rhabditina</taxon>
        <taxon>Diplogasteromorpha</taxon>
        <taxon>Diplogasteroidea</taxon>
        <taxon>Neodiplogasteridae</taxon>
        <taxon>Pristionchus</taxon>
    </lineage>
</organism>
<dbReference type="EnsemblMetazoa" id="PPA39400.1">
    <property type="protein sequence ID" value="PPA39400.1"/>
    <property type="gene ID" value="WBGene00277769"/>
</dbReference>
<accession>A0A8R1YU79</accession>
<accession>A0A2A6CCQ4</accession>
<keyword evidence="3" id="KW-1185">Reference proteome</keyword>
<protein>
    <submittedName>
        <fullName evidence="2">Uncharacterized protein</fullName>
    </submittedName>
</protein>
<sequence length="50" mass="5464">GERIPDEYFTEPEGIPDRGPQPPDNMRAAPNDGAPESLASSPQYAQYDES</sequence>
<feature type="region of interest" description="Disordered" evidence="1">
    <location>
        <begin position="1"/>
        <end position="50"/>
    </location>
</feature>
<reference evidence="2" key="2">
    <citation type="submission" date="2022-06" db="UniProtKB">
        <authorList>
            <consortium name="EnsemblMetazoa"/>
        </authorList>
    </citation>
    <scope>IDENTIFICATION</scope>
    <source>
        <strain evidence="2">PS312</strain>
    </source>
</reference>
<dbReference type="AlphaFoldDB" id="A0A2A6CCQ4"/>
<evidence type="ECO:0000256" key="1">
    <source>
        <dbReference type="SAM" id="MobiDB-lite"/>
    </source>
</evidence>
<evidence type="ECO:0000313" key="2">
    <source>
        <dbReference type="EnsemblMetazoa" id="PPA39400.1"/>
    </source>
</evidence>
<dbReference type="Proteomes" id="UP000005239">
    <property type="component" value="Unassembled WGS sequence"/>
</dbReference>
<proteinExistence type="predicted"/>
<evidence type="ECO:0000313" key="3">
    <source>
        <dbReference type="Proteomes" id="UP000005239"/>
    </source>
</evidence>
<name>A0A2A6CCQ4_PRIPA</name>